<proteinExistence type="predicted"/>
<dbReference type="Pfam" id="PF13966">
    <property type="entry name" value="zf-RVT"/>
    <property type="match status" value="1"/>
</dbReference>
<evidence type="ECO:0000259" key="2">
    <source>
        <dbReference type="PROSITE" id="PS50878"/>
    </source>
</evidence>
<feature type="compositionally biased region" description="Acidic residues" evidence="1">
    <location>
        <begin position="554"/>
        <end position="566"/>
    </location>
</feature>
<evidence type="ECO:0000313" key="3">
    <source>
        <dbReference type="Proteomes" id="UP000504610"/>
    </source>
</evidence>
<dbReference type="InterPro" id="IPR026960">
    <property type="entry name" value="RVT-Znf"/>
</dbReference>
<dbReference type="GO" id="GO:0003824">
    <property type="term" value="F:catalytic activity"/>
    <property type="evidence" value="ECO:0007669"/>
    <property type="project" value="InterPro"/>
</dbReference>
<evidence type="ECO:0000256" key="1">
    <source>
        <dbReference type="SAM" id="MobiDB-lite"/>
    </source>
</evidence>
<dbReference type="InterPro" id="IPR005135">
    <property type="entry name" value="Endo/exonuclease/phosphatase"/>
</dbReference>
<name>A0A9W3DET6_RAPSA</name>
<feature type="region of interest" description="Disordered" evidence="1">
    <location>
        <begin position="526"/>
        <end position="567"/>
    </location>
</feature>
<dbReference type="Proteomes" id="UP000504610">
    <property type="component" value="Chromosome 3"/>
</dbReference>
<dbReference type="GeneID" id="130510091"/>
<dbReference type="GO" id="GO:0008270">
    <property type="term" value="F:zinc ion binding"/>
    <property type="evidence" value="ECO:0007669"/>
    <property type="project" value="InterPro"/>
</dbReference>
<dbReference type="KEGG" id="rsz:130510091"/>
<feature type="compositionally biased region" description="Polar residues" evidence="1">
    <location>
        <begin position="62"/>
        <end position="78"/>
    </location>
</feature>
<evidence type="ECO:0000313" key="4">
    <source>
        <dbReference type="RefSeq" id="XP_056862412.1"/>
    </source>
</evidence>
<dbReference type="CDD" id="cd01650">
    <property type="entry name" value="RT_nLTR_like"/>
    <property type="match status" value="1"/>
</dbReference>
<feature type="compositionally biased region" description="Basic residues" evidence="1">
    <location>
        <begin position="1"/>
        <end position="10"/>
    </location>
</feature>
<dbReference type="Gene3D" id="3.60.10.10">
    <property type="entry name" value="Endonuclease/exonuclease/phosphatase"/>
    <property type="match status" value="1"/>
</dbReference>
<feature type="compositionally biased region" description="Low complexity" evidence="1">
    <location>
        <begin position="11"/>
        <end position="34"/>
    </location>
</feature>
<protein>
    <submittedName>
        <fullName evidence="4">Uncharacterized protein LOC130510091</fullName>
    </submittedName>
</protein>
<dbReference type="InterPro" id="IPR001878">
    <property type="entry name" value="Znf_CCHC"/>
</dbReference>
<dbReference type="InterPro" id="IPR036875">
    <property type="entry name" value="Znf_CCHC_sf"/>
</dbReference>
<dbReference type="GO" id="GO:0003676">
    <property type="term" value="F:nucleic acid binding"/>
    <property type="evidence" value="ECO:0007669"/>
    <property type="project" value="InterPro"/>
</dbReference>
<feature type="region of interest" description="Disordered" evidence="1">
    <location>
        <begin position="445"/>
        <end position="469"/>
    </location>
</feature>
<feature type="compositionally biased region" description="Low complexity" evidence="1">
    <location>
        <begin position="104"/>
        <end position="117"/>
    </location>
</feature>
<dbReference type="Pfam" id="PF03372">
    <property type="entry name" value="Exo_endo_phos"/>
    <property type="match status" value="1"/>
</dbReference>
<accession>A0A9W3DET6</accession>
<dbReference type="Pfam" id="PF14111">
    <property type="entry name" value="DUF4283"/>
    <property type="match status" value="1"/>
</dbReference>
<sequence>MKKKKPKKSPTKASPSSTSKSPPKSAKASSQTKSISDEKVLPESDPTIVSDARLDPVAVPVAQQSSETVDLDTHQSVIPTPETVIAVKSADPSPVCVDTDTTNKESSSGGKDLSSSETALEKEPRLQTDISSGEMLEVANADAKVLTLSSQDAESAPLLAPLADRVTEKMKNKPVPGDEINAVPAEAPAPPQNKTSEDTWCAHARGKRLSRKGEAFTLPTGEACIMIPNSVIEKNRKSWEPFVLGQFYSDPPSQGTLHNIVNGIWSRNYRDIAVSIMEGFAFLFRIPNAATRHRVITQRLWQIEGQTMFVDKWEPGVVPSKPELKSAPIWLELRNVPLQFFNEDGLERIAGLVGHPKFLHPSTANKTNLEVAKVFTIIDPRKPLPEAVNVQFQSGEVSRVLVSSPWMPPVCELCKEVGHVSKRCPSAIKSCSHCNLEGHVYEKCPQNKKSEPKGKKTRRGRSKEKQVWKVVEQSDINKVEIQPPASSEGANLQKEVVHTEVALTSKLGTEKDKVVGESSATPSYLLPVRSKSRSGRSASGISISSHSDIQPDSSDVETSDSDLEEGELSKHDMELGYQIGWLTDDNYGFSPLGKIWLVWHPSLLVTIISKSLQMITAEVTWPSLQTNVFISVVYASNDPKERSLLWSELTDLATSQGMDDKPWLILGDFNQIRDPMEHSLPPTLNMDKRIREFNQCLLDASVEDLNFRGTTFTWWNKRKLAPLAKKLDMSLVNDEWYNIFPSSVAFVGTPGFSDHAVITVVLEPQKIRSKKPFRFYNYLTLNSDFLATVCTNWYSFNVTGSAMYRGHNYSGIEKKTAQAQERLQQAQQAMLSLPSSSNAAIELQAQHEWEELSVAETAFFYQKTSINWLQYGDGNSRLFHRYAASRQAINHIHFLLTDTGDRVETQDGIQALCIDYFHELLGSQVAEPMFIQSDLDLLFDFKCSADEVMSFQKPFSAEDIKDAFFSLPKNKSGGPDGYSSEFFMATWSVVGAEVTEAIFEFFKSGKILKQWNAANLVLIPKKLNAAVTTDFRPISCLNTVYKVIAKLLASRLKEILPAVVSNSQSAFLPGRLLAENVLLATELVNGYNTQALSPRGILKVDLRKAFDCVRWDFLLAALRAIAIPESYICLISECLSTASFSVSVNGATRGFFQSTKGIRQGDPLSPYLFVLAMEGLSRLLLSRYEEGLIGYHPGTVNLKISHLMFADDVMVFFDGTSSSLHGISECLDDFATWSGLQMNPSKTELFTSGIDQTESAAIVSYGFPSGKFPVRYLGLPLMSRKLKISEYAPLVTKITARFQSWSAKILSFAGRLQLLKTVIFGIVSFWLSAFILPKGCIKSIESLCSRFLWSGNIEKRGVAKIAWTTVCLPKDEGGLDLRNFSIWNQMVEASSSDSWVWKKLLDLRPLALQFCKIRLGDGKSASFWYDVWSLFGQLINHIGLSGPRALRVRHNAVVADAINGQNWLLPQPRSQKEVELHIFLTTISLPLSLNENDVYEWHAGDTSLLDFRSSSTWEVLRPREEVKDWVDVVWFKGAVPKLAFTMWVTNLDRLPTRARLAAWGLPVSPTCPLCSTHDETRDHLMLACAFSREVWREVLTRCRSPHAIFTCWAELLSWIRSPTSKKFTLLRKLAVQTVTFHLWKQRNNLVHNQASIPASAVFKGIDKELRNIISARRSRKSFKTIMTMWLR</sequence>
<keyword evidence="3" id="KW-1185">Reference proteome</keyword>
<dbReference type="InterPro" id="IPR036691">
    <property type="entry name" value="Endo/exonu/phosph_ase_sf"/>
</dbReference>
<feature type="region of interest" description="Disordered" evidence="1">
    <location>
        <begin position="1"/>
        <end position="133"/>
    </location>
</feature>
<dbReference type="OrthoDB" id="1609566at2759"/>
<dbReference type="Gene3D" id="4.10.60.10">
    <property type="entry name" value="Zinc finger, CCHC-type"/>
    <property type="match status" value="1"/>
</dbReference>
<dbReference type="PANTHER" id="PTHR33116">
    <property type="entry name" value="REVERSE TRANSCRIPTASE ZINC-BINDING DOMAIN-CONTAINING PROTEIN-RELATED-RELATED"/>
    <property type="match status" value="1"/>
</dbReference>
<reference evidence="4" key="2">
    <citation type="submission" date="2025-08" db="UniProtKB">
        <authorList>
            <consortium name="RefSeq"/>
        </authorList>
    </citation>
    <scope>IDENTIFICATION</scope>
    <source>
        <tissue evidence="4">Leaf</tissue>
    </source>
</reference>
<feature type="domain" description="Reverse transcriptase" evidence="2">
    <location>
        <begin position="1000"/>
        <end position="1277"/>
    </location>
</feature>
<dbReference type="RefSeq" id="XP_056862412.1">
    <property type="nucleotide sequence ID" value="XM_057006432.1"/>
</dbReference>
<dbReference type="PROSITE" id="PS50878">
    <property type="entry name" value="RT_POL"/>
    <property type="match status" value="1"/>
</dbReference>
<dbReference type="PANTHER" id="PTHR33116:SF80">
    <property type="entry name" value="REVERSE TRANSCRIPTASE ZINC-BINDING DOMAIN-CONTAINING PROTEIN"/>
    <property type="match status" value="1"/>
</dbReference>
<dbReference type="SUPFAM" id="SSF56219">
    <property type="entry name" value="DNase I-like"/>
    <property type="match status" value="1"/>
</dbReference>
<gene>
    <name evidence="4" type="primary">LOC130510091</name>
</gene>
<reference evidence="3" key="1">
    <citation type="journal article" date="2019" name="Database">
        <title>The radish genome database (RadishGD): an integrated information resource for radish genomics.</title>
        <authorList>
            <person name="Yu H.J."/>
            <person name="Baek S."/>
            <person name="Lee Y.J."/>
            <person name="Cho A."/>
            <person name="Mun J.H."/>
        </authorList>
    </citation>
    <scope>NUCLEOTIDE SEQUENCE [LARGE SCALE GENOMIC DNA]</scope>
    <source>
        <strain evidence="3">cv. WK10039</strain>
    </source>
</reference>
<dbReference type="InterPro" id="IPR043502">
    <property type="entry name" value="DNA/RNA_pol_sf"/>
</dbReference>
<dbReference type="SUPFAM" id="SSF56672">
    <property type="entry name" value="DNA/RNA polymerases"/>
    <property type="match status" value="1"/>
</dbReference>
<feature type="compositionally biased region" description="Low complexity" evidence="1">
    <location>
        <begin position="535"/>
        <end position="547"/>
    </location>
</feature>
<dbReference type="InterPro" id="IPR025558">
    <property type="entry name" value="DUF4283"/>
</dbReference>
<dbReference type="SMART" id="SM00343">
    <property type="entry name" value="ZnF_C2HC"/>
    <property type="match status" value="2"/>
</dbReference>
<dbReference type="Pfam" id="PF00078">
    <property type="entry name" value="RVT_1"/>
    <property type="match status" value="1"/>
</dbReference>
<dbReference type="SUPFAM" id="SSF57756">
    <property type="entry name" value="Retrovirus zinc finger-like domains"/>
    <property type="match status" value="1"/>
</dbReference>
<feature type="region of interest" description="Disordered" evidence="1">
    <location>
        <begin position="172"/>
        <end position="199"/>
    </location>
</feature>
<organism evidence="3 4">
    <name type="scientific">Raphanus sativus</name>
    <name type="common">Radish</name>
    <name type="synonym">Raphanus raphanistrum var. sativus</name>
    <dbReference type="NCBI Taxonomy" id="3726"/>
    <lineage>
        <taxon>Eukaryota</taxon>
        <taxon>Viridiplantae</taxon>
        <taxon>Streptophyta</taxon>
        <taxon>Embryophyta</taxon>
        <taxon>Tracheophyta</taxon>
        <taxon>Spermatophyta</taxon>
        <taxon>Magnoliopsida</taxon>
        <taxon>eudicotyledons</taxon>
        <taxon>Gunneridae</taxon>
        <taxon>Pentapetalae</taxon>
        <taxon>rosids</taxon>
        <taxon>malvids</taxon>
        <taxon>Brassicales</taxon>
        <taxon>Brassicaceae</taxon>
        <taxon>Brassiceae</taxon>
        <taxon>Raphanus</taxon>
    </lineage>
</organism>
<dbReference type="InterPro" id="IPR000477">
    <property type="entry name" value="RT_dom"/>
</dbReference>